<evidence type="ECO:0000313" key="3">
    <source>
        <dbReference type="Proteomes" id="UP001499951"/>
    </source>
</evidence>
<evidence type="ECO:0000313" key="2">
    <source>
        <dbReference type="EMBL" id="GAA0560090.1"/>
    </source>
</evidence>
<protein>
    <recommendedName>
        <fullName evidence="1">Fungal lipase-type domain-containing protein</fullName>
    </recommendedName>
</protein>
<sequence length="411" mass="44939">MTNVVRPYDLHQQVFLLSILSNAVNSINDVGTEAELSAKLWTTMSLLIGLNKDTIGDWKIVWGPSVREVLKFGIVNNVMAVLRKQDERDGIVYVVVVGATNPDSPYDWFVEDFAVFKQVDFPGSRNGEKISQATSIGLEMLLSLSSPPDGAVCEPPQPQVSLHAFLGSVRDARNAKLIFTGHSLGGALSPALALYFMQENSPAGPFGAWGQVLTYPTAGATPGNAAFADLYAEYFPAEPAGQAPYRHWNTLLWNDLDVVPHAWIPADILATPTLYNPNPPPNLEVAALVLAGVLKLRGYEYTRLENERLKGTTEPIKGGDWASYLTEMGEQHVAAYFKLFGVPEWAPPPPPFHAKPLISWQAKQQHVNAAREKRCLPIITPADVDPLAHLAQRYPAELSAGREVQAEVRGG</sequence>
<dbReference type="InterPro" id="IPR029058">
    <property type="entry name" value="AB_hydrolase_fold"/>
</dbReference>
<reference evidence="2 3" key="1">
    <citation type="journal article" date="2019" name="Int. J. Syst. Evol. Microbiol.">
        <title>The Global Catalogue of Microorganisms (GCM) 10K type strain sequencing project: providing services to taxonomists for standard genome sequencing and annotation.</title>
        <authorList>
            <consortium name="The Broad Institute Genomics Platform"/>
            <consortium name="The Broad Institute Genome Sequencing Center for Infectious Disease"/>
            <person name="Wu L."/>
            <person name="Ma J."/>
        </authorList>
    </citation>
    <scope>NUCLEOTIDE SEQUENCE [LARGE SCALE GENOMIC DNA]</scope>
    <source>
        <strain evidence="2 3">JCM 15089</strain>
    </source>
</reference>
<keyword evidence="3" id="KW-1185">Reference proteome</keyword>
<gene>
    <name evidence="2" type="ORF">GCM10008942_05720</name>
</gene>
<feature type="domain" description="Fungal lipase-type" evidence="1">
    <location>
        <begin position="170"/>
        <end position="261"/>
    </location>
</feature>
<evidence type="ECO:0000259" key="1">
    <source>
        <dbReference type="Pfam" id="PF01764"/>
    </source>
</evidence>
<dbReference type="RefSeq" id="WP_166931554.1">
    <property type="nucleotide sequence ID" value="NZ_BAAADD010000001.1"/>
</dbReference>
<accession>A0ABN1E869</accession>
<dbReference type="SUPFAM" id="SSF53474">
    <property type="entry name" value="alpha/beta-Hydrolases"/>
    <property type="match status" value="1"/>
</dbReference>
<dbReference type="Proteomes" id="UP001499951">
    <property type="component" value="Unassembled WGS sequence"/>
</dbReference>
<dbReference type="InterPro" id="IPR002921">
    <property type="entry name" value="Fungal_lipase-type"/>
</dbReference>
<organism evidence="2 3">
    <name type="scientific">Rhizomicrobium electricum</name>
    <dbReference type="NCBI Taxonomy" id="480070"/>
    <lineage>
        <taxon>Bacteria</taxon>
        <taxon>Pseudomonadati</taxon>
        <taxon>Pseudomonadota</taxon>
        <taxon>Alphaproteobacteria</taxon>
        <taxon>Micropepsales</taxon>
        <taxon>Micropepsaceae</taxon>
        <taxon>Rhizomicrobium</taxon>
    </lineage>
</organism>
<proteinExistence type="predicted"/>
<dbReference type="Gene3D" id="3.40.50.1820">
    <property type="entry name" value="alpha/beta hydrolase"/>
    <property type="match status" value="1"/>
</dbReference>
<comment type="caution">
    <text evidence="2">The sequence shown here is derived from an EMBL/GenBank/DDBJ whole genome shotgun (WGS) entry which is preliminary data.</text>
</comment>
<name>A0ABN1E869_9PROT</name>
<dbReference type="EMBL" id="BAAADD010000001">
    <property type="protein sequence ID" value="GAA0560090.1"/>
    <property type="molecule type" value="Genomic_DNA"/>
</dbReference>
<dbReference type="Pfam" id="PF01764">
    <property type="entry name" value="Lipase_3"/>
    <property type="match status" value="1"/>
</dbReference>